<evidence type="ECO:0000313" key="8">
    <source>
        <dbReference type="EMBL" id="KUO95622.1"/>
    </source>
</evidence>
<keyword evidence="6 7" id="KW-0949">S-adenosyl-L-methionine</keyword>
<evidence type="ECO:0000256" key="7">
    <source>
        <dbReference type="HAMAP-Rule" id="MF_01007"/>
    </source>
</evidence>
<dbReference type="SUPFAM" id="SSF81799">
    <property type="entry name" value="Putative methyltransferase TM0872, insert domain"/>
    <property type="match status" value="1"/>
</dbReference>
<dbReference type="Gene3D" id="3.40.50.150">
    <property type="entry name" value="Vaccinia Virus protein VP39"/>
    <property type="match status" value="1"/>
</dbReference>
<dbReference type="PIRSF" id="PIRSF004486">
    <property type="entry name" value="MraW"/>
    <property type="match status" value="1"/>
</dbReference>
<evidence type="ECO:0000256" key="6">
    <source>
        <dbReference type="ARBA" id="ARBA00022691"/>
    </source>
</evidence>
<accession>A0A101XQD3</accession>
<keyword evidence="2 7" id="KW-0963">Cytoplasm</keyword>
<dbReference type="EMBL" id="LPVJ01000048">
    <property type="protein sequence ID" value="KUO95622.1"/>
    <property type="molecule type" value="Genomic_DNA"/>
</dbReference>
<feature type="binding site" evidence="7">
    <location>
        <position position="93"/>
    </location>
    <ligand>
        <name>S-adenosyl-L-methionine</name>
        <dbReference type="ChEBI" id="CHEBI:59789"/>
    </ligand>
</feature>
<keyword evidence="9" id="KW-1185">Reference proteome</keyword>
<feature type="binding site" evidence="7">
    <location>
        <position position="100"/>
    </location>
    <ligand>
        <name>S-adenosyl-L-methionine</name>
        <dbReference type="ChEBI" id="CHEBI:59789"/>
    </ligand>
</feature>
<dbReference type="EC" id="2.1.1.199" evidence="7"/>
<dbReference type="Gene3D" id="1.10.150.170">
    <property type="entry name" value="Putative methyltransferase TM0872, insert domain"/>
    <property type="match status" value="1"/>
</dbReference>
<dbReference type="InterPro" id="IPR029063">
    <property type="entry name" value="SAM-dependent_MTases_sf"/>
</dbReference>
<keyword evidence="3 7" id="KW-0698">rRNA processing</keyword>
<name>A0A101XQD3_9BACL</name>
<dbReference type="Pfam" id="PF01795">
    <property type="entry name" value="Methyltransf_5"/>
    <property type="match status" value="1"/>
</dbReference>
<keyword evidence="5 7" id="KW-0808">Transferase</keyword>
<evidence type="ECO:0000256" key="4">
    <source>
        <dbReference type="ARBA" id="ARBA00022603"/>
    </source>
</evidence>
<dbReference type="GO" id="GO:0070475">
    <property type="term" value="P:rRNA base methylation"/>
    <property type="evidence" value="ECO:0007669"/>
    <property type="project" value="UniProtKB-UniRule"/>
</dbReference>
<evidence type="ECO:0000256" key="2">
    <source>
        <dbReference type="ARBA" id="ARBA00022490"/>
    </source>
</evidence>
<dbReference type="PANTHER" id="PTHR11265:SF0">
    <property type="entry name" value="12S RRNA N4-METHYLCYTIDINE METHYLTRANSFERASE"/>
    <property type="match status" value="1"/>
</dbReference>
<dbReference type="AlphaFoldDB" id="A0A101XQD3"/>
<reference evidence="8 9" key="1">
    <citation type="submission" date="2015-12" db="EMBL/GenBank/DDBJ databases">
        <title>Draft genome sequence of Acidibacillus ferrooxidans ITV001, isolated from a chalcopyrite acid mine drainage site in Brazil.</title>
        <authorList>
            <person name="Dall'Agnol H."/>
            <person name="Nancucheo I."/>
            <person name="Johnson B."/>
            <person name="Oliveira R."/>
            <person name="Leite L."/>
            <person name="Pylro V."/>
            <person name="Nunes G.L."/>
            <person name="Tzotzos G."/>
            <person name="Fernandes G.R."/>
            <person name="Dutra J."/>
            <person name="Orellana S.C."/>
            <person name="Oliveira G."/>
        </authorList>
    </citation>
    <scope>NUCLEOTIDE SEQUENCE [LARGE SCALE GENOMIC DNA]</scope>
    <source>
        <strain evidence="9">ITV01</strain>
    </source>
</reference>
<feature type="binding site" evidence="7">
    <location>
        <begin position="25"/>
        <end position="27"/>
    </location>
    <ligand>
        <name>S-adenosyl-L-methionine</name>
        <dbReference type="ChEBI" id="CHEBI:59789"/>
    </ligand>
</feature>
<evidence type="ECO:0000256" key="3">
    <source>
        <dbReference type="ARBA" id="ARBA00022552"/>
    </source>
</evidence>
<protein>
    <recommendedName>
        <fullName evidence="7">Ribosomal RNA small subunit methyltransferase H</fullName>
        <ecNumber evidence="7">2.1.1.199</ecNumber>
    </recommendedName>
    <alternativeName>
        <fullName evidence="7">16S rRNA m(4)C1402 methyltransferase</fullName>
    </alternativeName>
    <alternativeName>
        <fullName evidence="7">rRNA (cytosine-N(4)-)-methyltransferase RsmH</fullName>
    </alternativeName>
</protein>
<feature type="binding site" evidence="7">
    <location>
        <position position="45"/>
    </location>
    <ligand>
        <name>S-adenosyl-L-methionine</name>
        <dbReference type="ChEBI" id="CHEBI:59789"/>
    </ligand>
</feature>
<dbReference type="SUPFAM" id="SSF53335">
    <property type="entry name" value="S-adenosyl-L-methionine-dependent methyltransferases"/>
    <property type="match status" value="1"/>
</dbReference>
<dbReference type="FunFam" id="1.10.150.170:FF:000001">
    <property type="entry name" value="Ribosomal RNA small subunit methyltransferase H"/>
    <property type="match status" value="1"/>
</dbReference>
<evidence type="ECO:0000313" key="9">
    <source>
        <dbReference type="Proteomes" id="UP000053557"/>
    </source>
</evidence>
<dbReference type="GO" id="GO:0005737">
    <property type="term" value="C:cytoplasm"/>
    <property type="evidence" value="ECO:0007669"/>
    <property type="project" value="UniProtKB-SubCell"/>
</dbReference>
<comment type="function">
    <text evidence="7">Specifically methylates the N4 position of cytidine in position 1402 (C1402) of 16S rRNA.</text>
</comment>
<organism evidence="8 9">
    <name type="scientific">Ferroacidibacillus organovorans</name>
    <dbReference type="NCBI Taxonomy" id="1765683"/>
    <lineage>
        <taxon>Bacteria</taxon>
        <taxon>Bacillati</taxon>
        <taxon>Bacillota</taxon>
        <taxon>Bacilli</taxon>
        <taxon>Bacillales</taxon>
        <taxon>Alicyclobacillaceae</taxon>
        <taxon>Ferroacidibacillus</taxon>
    </lineage>
</organism>
<feature type="binding site" evidence="7">
    <location>
        <position position="72"/>
    </location>
    <ligand>
        <name>S-adenosyl-L-methionine</name>
        <dbReference type="ChEBI" id="CHEBI:59789"/>
    </ligand>
</feature>
<evidence type="ECO:0000256" key="1">
    <source>
        <dbReference type="ARBA" id="ARBA00010396"/>
    </source>
</evidence>
<comment type="similarity">
    <text evidence="1 7">Belongs to the methyltransferase superfamily. RsmH family.</text>
</comment>
<keyword evidence="4 7" id="KW-0489">Methyltransferase</keyword>
<dbReference type="PANTHER" id="PTHR11265">
    <property type="entry name" value="S-ADENOSYL-METHYLTRANSFERASE MRAW"/>
    <property type="match status" value="1"/>
</dbReference>
<sequence length="309" mass="34351">MREEAVAGLAVRSGGLYVDGTLGGGGHARAILDATNPSGKLIGFDRDQTALLYAQEWARAYPNRVTLVHDNFSRLDDHLTQLGIEHVDGILCDLGVSSVQLDRYERGFSYQADAPLDMRMDQTQGETAADWIATCSVQELTHIFFTYGEERFSRRIAERIVALRQQAPIQTTGQLADIVKDAIPAPTRRTGPHPARRVFQALRIAINDELGSLERLIPIALARLAIGGRLALISFHSLEDRIIKQRFLEAAKGCVCPPQFPKCVCGREEQFRVIAKKGIVPSDRELEENPRSRSARLRIIERISNTSQP</sequence>
<dbReference type="GO" id="GO:0071424">
    <property type="term" value="F:rRNA (cytosine-N4-)-methyltransferase activity"/>
    <property type="evidence" value="ECO:0007669"/>
    <property type="project" value="UniProtKB-UniRule"/>
</dbReference>
<dbReference type="Proteomes" id="UP000053557">
    <property type="component" value="Unassembled WGS sequence"/>
</dbReference>
<dbReference type="NCBIfam" id="TIGR00006">
    <property type="entry name" value="16S rRNA (cytosine(1402)-N(4))-methyltransferase RsmH"/>
    <property type="match status" value="1"/>
</dbReference>
<comment type="caution">
    <text evidence="8">The sequence shown here is derived from an EMBL/GenBank/DDBJ whole genome shotgun (WGS) entry which is preliminary data.</text>
</comment>
<comment type="catalytic activity">
    <reaction evidence="7">
        <text>cytidine(1402) in 16S rRNA + S-adenosyl-L-methionine = N(4)-methylcytidine(1402) in 16S rRNA + S-adenosyl-L-homocysteine + H(+)</text>
        <dbReference type="Rhea" id="RHEA:42928"/>
        <dbReference type="Rhea" id="RHEA-COMP:10286"/>
        <dbReference type="Rhea" id="RHEA-COMP:10287"/>
        <dbReference type="ChEBI" id="CHEBI:15378"/>
        <dbReference type="ChEBI" id="CHEBI:57856"/>
        <dbReference type="ChEBI" id="CHEBI:59789"/>
        <dbReference type="ChEBI" id="CHEBI:74506"/>
        <dbReference type="ChEBI" id="CHEBI:82748"/>
        <dbReference type="EC" id="2.1.1.199"/>
    </reaction>
</comment>
<comment type="subcellular location">
    <subcellularLocation>
        <location evidence="7">Cytoplasm</location>
    </subcellularLocation>
</comment>
<dbReference type="HAMAP" id="MF_01007">
    <property type="entry name" value="16SrRNA_methyltr_H"/>
    <property type="match status" value="1"/>
</dbReference>
<proteinExistence type="inferred from homology"/>
<gene>
    <name evidence="7" type="primary">rsmH</name>
    <name evidence="8" type="ORF">ATW55_06610</name>
</gene>
<dbReference type="InterPro" id="IPR002903">
    <property type="entry name" value="RsmH"/>
</dbReference>
<evidence type="ECO:0000256" key="5">
    <source>
        <dbReference type="ARBA" id="ARBA00022679"/>
    </source>
</evidence>
<dbReference type="InterPro" id="IPR023397">
    <property type="entry name" value="SAM-dep_MeTrfase_MraW_recog"/>
</dbReference>